<organism evidence="15 16">
    <name type="scientific">Peredibacter starrii</name>
    <dbReference type="NCBI Taxonomy" id="28202"/>
    <lineage>
        <taxon>Bacteria</taxon>
        <taxon>Pseudomonadati</taxon>
        <taxon>Bdellovibrionota</taxon>
        <taxon>Bacteriovoracia</taxon>
        <taxon>Bacteriovoracales</taxon>
        <taxon>Bacteriovoracaceae</taxon>
        <taxon>Peredibacter</taxon>
    </lineage>
</organism>
<evidence type="ECO:0000256" key="5">
    <source>
        <dbReference type="ARBA" id="ARBA00022723"/>
    </source>
</evidence>
<evidence type="ECO:0000256" key="12">
    <source>
        <dbReference type="PROSITE-ProRule" id="PRU01379"/>
    </source>
</evidence>
<keyword evidence="9" id="KW-0482">Metalloprotease</keyword>
<dbReference type="InterPro" id="IPR057246">
    <property type="entry name" value="CARBOXYPEPT_ZN_1"/>
</dbReference>
<feature type="domain" description="Peptidase M14" evidence="14">
    <location>
        <begin position="89"/>
        <end position="377"/>
    </location>
</feature>
<evidence type="ECO:0000259" key="14">
    <source>
        <dbReference type="PROSITE" id="PS52035"/>
    </source>
</evidence>
<comment type="cofactor">
    <cofactor evidence="1">
        <name>Zn(2+)</name>
        <dbReference type="ChEBI" id="CHEBI:29105"/>
    </cofactor>
</comment>
<dbReference type="SUPFAM" id="SSF53187">
    <property type="entry name" value="Zn-dependent exopeptidases"/>
    <property type="match status" value="1"/>
</dbReference>
<dbReference type="PROSITE" id="PS52035">
    <property type="entry name" value="PEPTIDASE_M14"/>
    <property type="match status" value="1"/>
</dbReference>
<evidence type="ECO:0000256" key="8">
    <source>
        <dbReference type="ARBA" id="ARBA00022833"/>
    </source>
</evidence>
<dbReference type="FunFam" id="3.40.630.10:FF:000084">
    <property type="entry name" value="Carboxypeptidase B2"/>
    <property type="match status" value="1"/>
</dbReference>
<dbReference type="Gene3D" id="3.40.630.10">
    <property type="entry name" value="Zn peptidases"/>
    <property type="match status" value="1"/>
</dbReference>
<dbReference type="EMBL" id="CP139487">
    <property type="protein sequence ID" value="WPU65786.1"/>
    <property type="molecule type" value="Genomic_DNA"/>
</dbReference>
<name>A0AAX4HRA9_9BACT</name>
<dbReference type="EC" id="3.4.17.18" evidence="11"/>
<evidence type="ECO:0000256" key="10">
    <source>
        <dbReference type="ARBA" id="ARBA00050859"/>
    </source>
</evidence>
<keyword evidence="7" id="KW-0378">Hydrolase</keyword>
<dbReference type="Pfam" id="PF00246">
    <property type="entry name" value="Peptidase_M14"/>
    <property type="match status" value="1"/>
</dbReference>
<sequence length="447" mass="50575">MLNWKGFLAASLLLSGSAFANDGMIVRFDLTNSMKTFLRANEFDITGVNYNTNEIEALLTPEELKIIESQKANIKFSYPQKLSLNPDSEYKNPGEIEDFVRAIHAKYPDITELKSIGKSLEGRDIWAIKISDNADLDEHEPVFFVNGMHHAREVMTPEITTDMVEYLTSNYGKNAEVTSWVNNTEIWVIPMVNVDGNNKMWNEDSMWRKNTRNGFGVDINRNYPTGWNSCSGSSSNTYAQDYRGTGPGSEPETQAMMNFVAAVKPVFSISYHSYSEIVLYPFGCKPRKTPTEEAVESIGAEIAKKLDYKPGTPWELLYNADGGDIDWMYVEHQVIPYVIEVNSTFAGFHPNYARWRDKTVLRNRPGWMHLLTKLQGPSLQGVVGVGDYQVIKIMKAGETKVSQTYKINPDGSYYVILKPGTYDVSFEGRKIQKFTGIDVKAKRSFNL</sequence>
<keyword evidence="5" id="KW-0479">Metal-binding</keyword>
<dbReference type="GO" id="GO:0004181">
    <property type="term" value="F:metallocarboxypeptidase activity"/>
    <property type="evidence" value="ECO:0007669"/>
    <property type="project" value="InterPro"/>
</dbReference>
<dbReference type="Proteomes" id="UP001324634">
    <property type="component" value="Chromosome"/>
</dbReference>
<dbReference type="GO" id="GO:0005615">
    <property type="term" value="C:extracellular space"/>
    <property type="evidence" value="ECO:0007669"/>
    <property type="project" value="TreeGrafter"/>
</dbReference>
<dbReference type="InterPro" id="IPR000834">
    <property type="entry name" value="Peptidase_M14"/>
</dbReference>
<evidence type="ECO:0000256" key="7">
    <source>
        <dbReference type="ARBA" id="ARBA00022801"/>
    </source>
</evidence>
<accession>A0AAX4HRA9</accession>
<dbReference type="KEGG" id="psti:SOO65_03405"/>
<reference evidence="15 16" key="1">
    <citation type="submission" date="2023-11" db="EMBL/GenBank/DDBJ databases">
        <title>Peredibacter starrii A3.12.</title>
        <authorList>
            <person name="Mitchell R.J."/>
        </authorList>
    </citation>
    <scope>NUCLEOTIDE SEQUENCE [LARGE SCALE GENOMIC DNA]</scope>
    <source>
        <strain evidence="15 16">A3.12</strain>
    </source>
</reference>
<evidence type="ECO:0000256" key="3">
    <source>
        <dbReference type="ARBA" id="ARBA00022645"/>
    </source>
</evidence>
<dbReference type="InterPro" id="IPR057247">
    <property type="entry name" value="CARBOXYPEPT_ZN_2"/>
</dbReference>
<protein>
    <recommendedName>
        <fullName evidence="11">carboxypeptidase T</fullName>
        <ecNumber evidence="11">3.4.17.18</ecNumber>
    </recommendedName>
</protein>
<evidence type="ECO:0000313" key="16">
    <source>
        <dbReference type="Proteomes" id="UP001324634"/>
    </source>
</evidence>
<evidence type="ECO:0000256" key="11">
    <source>
        <dbReference type="ARBA" id="ARBA00066554"/>
    </source>
</evidence>
<comment type="caution">
    <text evidence="12">Lacks conserved residue(s) required for the propagation of feature annotation.</text>
</comment>
<dbReference type="PANTHER" id="PTHR11705:SF143">
    <property type="entry name" value="SLL0236 PROTEIN"/>
    <property type="match status" value="1"/>
</dbReference>
<comment type="catalytic activity">
    <reaction evidence="10">
        <text>Releases a C-terminal residue, which may be hydrophobic or positively charged.</text>
        <dbReference type="EC" id="3.4.17.18"/>
    </reaction>
</comment>
<evidence type="ECO:0000256" key="1">
    <source>
        <dbReference type="ARBA" id="ARBA00001947"/>
    </source>
</evidence>
<evidence type="ECO:0000256" key="6">
    <source>
        <dbReference type="ARBA" id="ARBA00022729"/>
    </source>
</evidence>
<dbReference type="GO" id="GO:0008270">
    <property type="term" value="F:zinc ion binding"/>
    <property type="evidence" value="ECO:0007669"/>
    <property type="project" value="InterPro"/>
</dbReference>
<evidence type="ECO:0000256" key="13">
    <source>
        <dbReference type="SAM" id="SignalP"/>
    </source>
</evidence>
<feature type="chain" id="PRO_5043691006" description="carboxypeptidase T" evidence="13">
    <location>
        <begin position="21"/>
        <end position="447"/>
    </location>
</feature>
<evidence type="ECO:0000313" key="15">
    <source>
        <dbReference type="EMBL" id="WPU65786.1"/>
    </source>
</evidence>
<dbReference type="CDD" id="cd03859">
    <property type="entry name" value="M14_CPT"/>
    <property type="match status" value="1"/>
</dbReference>
<evidence type="ECO:0000256" key="2">
    <source>
        <dbReference type="ARBA" id="ARBA00005988"/>
    </source>
</evidence>
<gene>
    <name evidence="15" type="ORF">SOO65_03405</name>
</gene>
<dbReference type="InterPro" id="IPR033810">
    <property type="entry name" value="Carboxypeptidase_T"/>
</dbReference>
<feature type="signal peptide" evidence="13">
    <location>
        <begin position="1"/>
        <end position="20"/>
    </location>
</feature>
<proteinExistence type="inferred from homology"/>
<dbReference type="SMART" id="SM00631">
    <property type="entry name" value="Zn_pept"/>
    <property type="match status" value="1"/>
</dbReference>
<keyword evidence="3" id="KW-0121">Carboxypeptidase</keyword>
<dbReference type="AlphaFoldDB" id="A0AAX4HRA9"/>
<evidence type="ECO:0000256" key="9">
    <source>
        <dbReference type="ARBA" id="ARBA00023049"/>
    </source>
</evidence>
<dbReference type="GO" id="GO:0006508">
    <property type="term" value="P:proteolysis"/>
    <property type="evidence" value="ECO:0007669"/>
    <property type="project" value="UniProtKB-KW"/>
</dbReference>
<dbReference type="PRINTS" id="PR00765">
    <property type="entry name" value="CRBOXYPTASEA"/>
</dbReference>
<keyword evidence="4" id="KW-0645">Protease</keyword>
<keyword evidence="16" id="KW-1185">Reference proteome</keyword>
<keyword evidence="6 13" id="KW-0732">Signal</keyword>
<dbReference type="PANTHER" id="PTHR11705">
    <property type="entry name" value="PROTEASE FAMILY M14 CARBOXYPEPTIDASE A,B"/>
    <property type="match status" value="1"/>
</dbReference>
<comment type="similarity">
    <text evidence="2 12">Belongs to the peptidase M14 family.</text>
</comment>
<keyword evidence="8" id="KW-0862">Zinc</keyword>
<dbReference type="PROSITE" id="PS00133">
    <property type="entry name" value="CARBOXYPEPT_ZN_2"/>
    <property type="match status" value="1"/>
</dbReference>
<evidence type="ECO:0000256" key="4">
    <source>
        <dbReference type="ARBA" id="ARBA00022670"/>
    </source>
</evidence>
<dbReference type="RefSeq" id="WP_321396940.1">
    <property type="nucleotide sequence ID" value="NZ_CP139487.1"/>
</dbReference>
<dbReference type="PROSITE" id="PS00132">
    <property type="entry name" value="CARBOXYPEPT_ZN_1"/>
    <property type="match status" value="1"/>
</dbReference>